<organism evidence="2 3">
    <name type="scientific">Methanospirillum hungatei JF-1 (strain ATCC 27890 / DSM 864 / NBRC 100397 / JF-1)</name>
    <dbReference type="NCBI Taxonomy" id="323259"/>
    <lineage>
        <taxon>Archaea</taxon>
        <taxon>Methanobacteriati</taxon>
        <taxon>Methanobacteriota</taxon>
        <taxon>Stenosarchaea group</taxon>
        <taxon>Methanomicrobia</taxon>
        <taxon>Methanomicrobiales</taxon>
        <taxon>Methanospirillaceae</taxon>
        <taxon>Methanospirillum</taxon>
    </lineage>
</organism>
<gene>
    <name evidence="2" type="ordered locus">Mhun_1567</name>
</gene>
<protein>
    <submittedName>
        <fullName evidence="2">Acetyltransferases and hydrolases with the alpha/beta hydrolase fold-like protein</fullName>
    </submittedName>
</protein>
<dbReference type="Gene3D" id="3.40.50.1820">
    <property type="entry name" value="alpha/beta hydrolase"/>
    <property type="match status" value="1"/>
</dbReference>
<dbReference type="eggNOG" id="arCOG06923">
    <property type="taxonomic scope" value="Archaea"/>
</dbReference>
<sequence length="275" mass="31717">MESIPLVLVHGWKSHPGIWRRLIEQVRIPSEQIWLFDYSGLYESTISQIAHQLRSFLHEKRRVAGYHGPVDIVCHSMGGYVTRYYVEVLDGKKREEKVRQLIEIGVPNRGSSMAEIFNDPVHGPEVIDVLSGEFVPQKYEPEKDVNVQGLRIRSRETRELCNAGIRPDIRYRNILAANRTGDPAFFPSFNGRTWVLGHDETWRTTWLGDGVIPHYDSYLPGTEFDLVPTDPVSLQADPYQYCHIFLPKNPEVIRLIIRYITNPAAPSSERFPDHR</sequence>
<dbReference type="HOGENOM" id="CLU_1136052_0_0_2"/>
<reference evidence="3" key="1">
    <citation type="journal article" date="2016" name="Stand. Genomic Sci.">
        <title>Complete genome sequence of Methanospirillum hungatei type strain JF1.</title>
        <authorList>
            <person name="Gunsalus R.P."/>
            <person name="Cook L.E."/>
            <person name="Crable B."/>
            <person name="Rohlin L."/>
            <person name="McDonald E."/>
            <person name="Mouttaki H."/>
            <person name="Sieber J.R."/>
            <person name="Poweleit N."/>
            <person name="Zhou H."/>
            <person name="Lapidus A.L."/>
            <person name="Daligault H.E."/>
            <person name="Land M."/>
            <person name="Gilna P."/>
            <person name="Ivanova N."/>
            <person name="Kyrpides N."/>
            <person name="Culley D.E."/>
            <person name="McInerney M.J."/>
        </authorList>
    </citation>
    <scope>NUCLEOTIDE SEQUENCE [LARGE SCALE GENOMIC DNA]</scope>
    <source>
        <strain evidence="3">ATCC 27890 / DSM 864 / NBRC 100397 / JF-1</strain>
    </source>
</reference>
<dbReference type="InterPro" id="IPR055803">
    <property type="entry name" value="DUF7379"/>
</dbReference>
<name>Q2FL20_METHJ</name>
<dbReference type="EnsemblBacteria" id="ABD41298">
    <property type="protein sequence ID" value="ABD41298"/>
    <property type="gene ID" value="Mhun_1567"/>
</dbReference>
<dbReference type="PANTHER" id="PTHR37946">
    <property type="entry name" value="SLL1969 PROTEIN"/>
    <property type="match status" value="1"/>
</dbReference>
<dbReference type="InParanoid" id="Q2FL20"/>
<dbReference type="AlphaFoldDB" id="Q2FL20"/>
<proteinExistence type="predicted"/>
<keyword evidence="2" id="KW-0378">Hydrolase</keyword>
<keyword evidence="3" id="KW-1185">Reference proteome</keyword>
<evidence type="ECO:0000313" key="3">
    <source>
        <dbReference type="Proteomes" id="UP000001941"/>
    </source>
</evidence>
<dbReference type="STRING" id="323259.Mhun_1567"/>
<evidence type="ECO:0000313" key="2">
    <source>
        <dbReference type="EMBL" id="ABD41298.1"/>
    </source>
</evidence>
<dbReference type="RefSeq" id="WP_011448563.1">
    <property type="nucleotide sequence ID" value="NC_007796.1"/>
</dbReference>
<dbReference type="InterPro" id="IPR029058">
    <property type="entry name" value="AB_hydrolase_fold"/>
</dbReference>
<dbReference type="KEGG" id="mhu:Mhun_1567"/>
<dbReference type="PANTHER" id="PTHR37946:SF1">
    <property type="entry name" value="SLL1969 PROTEIN"/>
    <property type="match status" value="1"/>
</dbReference>
<accession>Q2FL20</accession>
<evidence type="ECO:0000259" key="1">
    <source>
        <dbReference type="Pfam" id="PF24096"/>
    </source>
</evidence>
<feature type="domain" description="DUF7379" evidence="1">
    <location>
        <begin position="28"/>
        <end position="115"/>
    </location>
</feature>
<dbReference type="EMBL" id="CP000254">
    <property type="protein sequence ID" value="ABD41298.1"/>
    <property type="molecule type" value="Genomic_DNA"/>
</dbReference>
<dbReference type="SUPFAM" id="SSF53474">
    <property type="entry name" value="alpha/beta-Hydrolases"/>
    <property type="match status" value="1"/>
</dbReference>
<dbReference type="OrthoDB" id="108590at2157"/>
<dbReference type="GO" id="GO:0016787">
    <property type="term" value="F:hydrolase activity"/>
    <property type="evidence" value="ECO:0007669"/>
    <property type="project" value="UniProtKB-KW"/>
</dbReference>
<dbReference type="Pfam" id="PF24096">
    <property type="entry name" value="DUF7379"/>
    <property type="match status" value="1"/>
</dbReference>
<dbReference type="Proteomes" id="UP000001941">
    <property type="component" value="Chromosome"/>
</dbReference>
<dbReference type="GeneID" id="3923347"/>